<sequence>MVSGGSAPWEPVFSIQFQGSQQISTCLLIPETCIDVENTRSPFGLVTGNYEKIQFRTTTDCYSSMKKENKDRKRHGDDDDDDEERIKY</sequence>
<comment type="caution">
    <text evidence="2">The sequence shown here is derived from an EMBL/GenBank/DDBJ whole genome shotgun (WGS) entry which is preliminary data.</text>
</comment>
<feature type="region of interest" description="Disordered" evidence="1">
    <location>
        <begin position="64"/>
        <end position="88"/>
    </location>
</feature>
<protein>
    <submittedName>
        <fullName evidence="2">Uncharacterized protein</fullName>
    </submittedName>
</protein>
<name>A0AAD9VVD4_9HYME</name>
<organism evidence="2 3">
    <name type="scientific">Odynerus spinipes</name>
    <dbReference type="NCBI Taxonomy" id="1348599"/>
    <lineage>
        <taxon>Eukaryota</taxon>
        <taxon>Metazoa</taxon>
        <taxon>Ecdysozoa</taxon>
        <taxon>Arthropoda</taxon>
        <taxon>Hexapoda</taxon>
        <taxon>Insecta</taxon>
        <taxon>Pterygota</taxon>
        <taxon>Neoptera</taxon>
        <taxon>Endopterygota</taxon>
        <taxon>Hymenoptera</taxon>
        <taxon>Apocrita</taxon>
        <taxon>Aculeata</taxon>
        <taxon>Vespoidea</taxon>
        <taxon>Vespidae</taxon>
        <taxon>Eumeninae</taxon>
        <taxon>Odynerus</taxon>
    </lineage>
</organism>
<reference evidence="2" key="2">
    <citation type="journal article" date="2023" name="Commun. Biol.">
        <title>Intrasexual cuticular hydrocarbon dimorphism in a wasp sheds light on hydrocarbon biosynthesis genes in Hymenoptera.</title>
        <authorList>
            <person name="Moris V.C."/>
            <person name="Podsiadlowski L."/>
            <person name="Martin S."/>
            <person name="Oeyen J.P."/>
            <person name="Donath A."/>
            <person name="Petersen M."/>
            <person name="Wilbrandt J."/>
            <person name="Misof B."/>
            <person name="Liedtke D."/>
            <person name="Thamm M."/>
            <person name="Scheiner R."/>
            <person name="Schmitt T."/>
            <person name="Niehuis O."/>
        </authorList>
    </citation>
    <scope>NUCLEOTIDE SEQUENCE</scope>
    <source>
        <strain evidence="2">GBR_01_08_01A</strain>
    </source>
</reference>
<reference evidence="2" key="1">
    <citation type="submission" date="2021-08" db="EMBL/GenBank/DDBJ databases">
        <authorList>
            <person name="Misof B."/>
            <person name="Oliver O."/>
            <person name="Podsiadlowski L."/>
            <person name="Donath A."/>
            <person name="Peters R."/>
            <person name="Mayer C."/>
            <person name="Rust J."/>
            <person name="Gunkel S."/>
            <person name="Lesny P."/>
            <person name="Martin S."/>
            <person name="Oeyen J.P."/>
            <person name="Petersen M."/>
            <person name="Panagiotis P."/>
            <person name="Wilbrandt J."/>
            <person name="Tanja T."/>
        </authorList>
    </citation>
    <scope>NUCLEOTIDE SEQUENCE</scope>
    <source>
        <strain evidence="2">GBR_01_08_01A</strain>
        <tissue evidence="2">Thorax + abdomen</tissue>
    </source>
</reference>
<gene>
    <name evidence="2" type="ORF">KPH14_004274</name>
</gene>
<accession>A0AAD9VVD4</accession>
<evidence type="ECO:0000313" key="2">
    <source>
        <dbReference type="EMBL" id="KAK2588244.1"/>
    </source>
</evidence>
<dbReference type="EMBL" id="JAIFRP010000006">
    <property type="protein sequence ID" value="KAK2588244.1"/>
    <property type="molecule type" value="Genomic_DNA"/>
</dbReference>
<feature type="compositionally biased region" description="Basic and acidic residues" evidence="1">
    <location>
        <begin position="65"/>
        <end position="77"/>
    </location>
</feature>
<dbReference type="AlphaFoldDB" id="A0AAD9VVD4"/>
<proteinExistence type="predicted"/>
<keyword evidence="3" id="KW-1185">Reference proteome</keyword>
<evidence type="ECO:0000256" key="1">
    <source>
        <dbReference type="SAM" id="MobiDB-lite"/>
    </source>
</evidence>
<evidence type="ECO:0000313" key="3">
    <source>
        <dbReference type="Proteomes" id="UP001258017"/>
    </source>
</evidence>
<dbReference type="Proteomes" id="UP001258017">
    <property type="component" value="Unassembled WGS sequence"/>
</dbReference>
<feature type="compositionally biased region" description="Acidic residues" evidence="1">
    <location>
        <begin position="78"/>
        <end position="88"/>
    </location>
</feature>